<dbReference type="PROSITE" id="PS50966">
    <property type="entry name" value="ZF_SWIM"/>
    <property type="match status" value="1"/>
</dbReference>
<keyword evidence="1" id="KW-0862">Zinc</keyword>
<evidence type="ECO:0000259" key="2">
    <source>
        <dbReference type="PROSITE" id="PS50966"/>
    </source>
</evidence>
<proteinExistence type="predicted"/>
<name>A0ABW4TL28_9ACTN</name>
<keyword evidence="1" id="KW-0479">Metal-binding</keyword>
<keyword evidence="1" id="KW-0863">Zinc-finger</keyword>
<reference evidence="4" key="1">
    <citation type="journal article" date="2019" name="Int. J. Syst. Evol. Microbiol.">
        <title>The Global Catalogue of Microorganisms (GCM) 10K type strain sequencing project: providing services to taxonomists for standard genome sequencing and annotation.</title>
        <authorList>
            <consortium name="The Broad Institute Genomics Platform"/>
            <consortium name="The Broad Institute Genome Sequencing Center for Infectious Disease"/>
            <person name="Wu L."/>
            <person name="Ma J."/>
        </authorList>
    </citation>
    <scope>NUCLEOTIDE SEQUENCE [LARGE SCALE GENOMIC DNA]</scope>
    <source>
        <strain evidence="4">CGMCC 1.12477</strain>
    </source>
</reference>
<dbReference type="PANTHER" id="PTHR38133">
    <property type="entry name" value="SLR1429 PROTEIN"/>
    <property type="match status" value="1"/>
</dbReference>
<dbReference type="InterPro" id="IPR007527">
    <property type="entry name" value="Znf_SWIM"/>
</dbReference>
<feature type="domain" description="SWIM-type" evidence="2">
    <location>
        <begin position="119"/>
        <end position="154"/>
    </location>
</feature>
<evidence type="ECO:0000313" key="4">
    <source>
        <dbReference type="Proteomes" id="UP001597351"/>
    </source>
</evidence>
<keyword evidence="4" id="KW-1185">Reference proteome</keyword>
<comment type="caution">
    <text evidence="3">The sequence shown here is derived from an EMBL/GenBank/DDBJ whole genome shotgun (WGS) entry which is preliminary data.</text>
</comment>
<organism evidence="3 4">
    <name type="scientific">Nocardioides aestuarii</name>
    <dbReference type="NCBI Taxonomy" id="252231"/>
    <lineage>
        <taxon>Bacteria</taxon>
        <taxon>Bacillati</taxon>
        <taxon>Actinomycetota</taxon>
        <taxon>Actinomycetes</taxon>
        <taxon>Propionibacteriales</taxon>
        <taxon>Nocardioidaceae</taxon>
        <taxon>Nocardioides</taxon>
    </lineage>
</organism>
<gene>
    <name evidence="3" type="ORF">ACFSDE_10015</name>
</gene>
<dbReference type="PANTHER" id="PTHR38133:SF1">
    <property type="entry name" value="SLR1429 PROTEIN"/>
    <property type="match status" value="1"/>
</dbReference>
<dbReference type="Proteomes" id="UP001597351">
    <property type="component" value="Unassembled WGS sequence"/>
</dbReference>
<evidence type="ECO:0000313" key="3">
    <source>
        <dbReference type="EMBL" id="MFD1947128.1"/>
    </source>
</evidence>
<sequence length="217" mass="22520">MPTHARIAPRTAGAARARSWWGKAWLRAVEEAAYGDDDLRKGRALARAGKVGGIAVEPGGFLASVEDGDAVATVTGSVPVLDGAATESLVETVAAESGRVAALLAGDLPHGLVEHAEEVGVELLPYGGELATRCTCEPWTDPCRHGIAVLQQIGWLLEADPFVLVALRGLERDDLLARVHAASGASAEAPPDPLDLDLDVAAEAVRVAADLLTEADQ</sequence>
<evidence type="ECO:0000256" key="1">
    <source>
        <dbReference type="PROSITE-ProRule" id="PRU00325"/>
    </source>
</evidence>
<accession>A0ABW4TL28</accession>
<protein>
    <recommendedName>
        <fullName evidence="2">SWIM-type domain-containing protein</fullName>
    </recommendedName>
</protein>
<dbReference type="EMBL" id="JBHUGD010000003">
    <property type="protein sequence ID" value="MFD1947128.1"/>
    <property type="molecule type" value="Genomic_DNA"/>
</dbReference>
<dbReference type="RefSeq" id="WP_343917930.1">
    <property type="nucleotide sequence ID" value="NZ_BAAAJT010000002.1"/>
</dbReference>